<dbReference type="InterPro" id="IPR050414">
    <property type="entry name" value="Fungal_M35_metalloproteases"/>
</dbReference>
<dbReference type="InterPro" id="IPR029463">
    <property type="entry name" value="Lys_MEP"/>
</dbReference>
<comment type="caution">
    <text evidence="9">The sequence shown here is derived from an EMBL/GenBank/DDBJ whole genome shotgun (WGS) entry which is preliminary data.</text>
</comment>
<feature type="domain" description="Lysine-specific metallo-endopeptidase" evidence="8">
    <location>
        <begin position="230"/>
        <end position="368"/>
    </location>
</feature>
<dbReference type="GO" id="GO:0004222">
    <property type="term" value="F:metalloendopeptidase activity"/>
    <property type="evidence" value="ECO:0007669"/>
    <property type="project" value="InterPro"/>
</dbReference>
<evidence type="ECO:0000313" key="9">
    <source>
        <dbReference type="EMBL" id="CAE6403545.1"/>
    </source>
</evidence>
<reference evidence="9" key="1">
    <citation type="submission" date="2021-01" db="EMBL/GenBank/DDBJ databases">
        <authorList>
            <person name="Kaushik A."/>
        </authorList>
    </citation>
    <scope>NUCLEOTIDE SEQUENCE</scope>
    <source>
        <strain evidence="9">AG3-T5</strain>
    </source>
</reference>
<dbReference type="GO" id="GO:0046872">
    <property type="term" value="F:metal ion binding"/>
    <property type="evidence" value="ECO:0007669"/>
    <property type="project" value="UniProtKB-KW"/>
</dbReference>
<dbReference type="PANTHER" id="PTHR37016:SF3">
    <property type="entry name" value="NEUTRAL PROTEASE 2-RELATED"/>
    <property type="match status" value="1"/>
</dbReference>
<evidence type="ECO:0000256" key="1">
    <source>
        <dbReference type="ARBA" id="ARBA00001947"/>
    </source>
</evidence>
<name>A0A8H2WS60_9AGAM</name>
<evidence type="ECO:0000259" key="8">
    <source>
        <dbReference type="SMART" id="SM01351"/>
    </source>
</evidence>
<dbReference type="Proteomes" id="UP000663841">
    <property type="component" value="Unassembled WGS sequence"/>
</dbReference>
<dbReference type="AlphaFoldDB" id="A0A8H2WS60"/>
<sequence>MRSLGIQSRLCLFSCALTTTIMKSVVSTVLLSAMAVSAAPGLVLDVAGPSSVVDVNSLTVKATLKNTGDVALKLLNDPRTVLSKARTNTFSISSASGTPKFTGLYAKYVPSKAAADAKESTFTVLAPGQSIEVEHNLAGVYNFTQSGEGAYSFDAGNLFNYVDESGQLKTIEASSNSHQFKLAGKLAAPNGHASAISRRAVSYTGCTSTQQSQISTAATSSNTYVSNVNSYLARISSGTTRYTTWFGTFSTSRYNTIVSHYKNIGTDATSTNYDCTACKSEPGIDYSSTFAYVNAGSPGKIYLCGAFWSAPNTGTDSRAGTIVHENSHFTVNGGTQDYVYGQSSAKSLAKSNPAQAILNADNHEYFAENNPSLS</sequence>
<comment type="cofactor">
    <cofactor evidence="1">
        <name>Zn(2+)</name>
        <dbReference type="ChEBI" id="CHEBI:29105"/>
    </cofactor>
</comment>
<keyword evidence="5" id="KW-0378">Hydrolase</keyword>
<keyword evidence="6" id="KW-0862">Zinc</keyword>
<keyword evidence="4" id="KW-0479">Metal-binding</keyword>
<proteinExistence type="inferred from homology"/>
<accession>A0A8H2WS60</accession>
<evidence type="ECO:0000256" key="5">
    <source>
        <dbReference type="ARBA" id="ARBA00022801"/>
    </source>
</evidence>
<evidence type="ECO:0000256" key="3">
    <source>
        <dbReference type="ARBA" id="ARBA00022670"/>
    </source>
</evidence>
<organism evidence="9 10">
    <name type="scientific">Rhizoctonia solani</name>
    <dbReference type="NCBI Taxonomy" id="456999"/>
    <lineage>
        <taxon>Eukaryota</taxon>
        <taxon>Fungi</taxon>
        <taxon>Dikarya</taxon>
        <taxon>Basidiomycota</taxon>
        <taxon>Agaricomycotina</taxon>
        <taxon>Agaricomycetes</taxon>
        <taxon>Cantharellales</taxon>
        <taxon>Ceratobasidiaceae</taxon>
        <taxon>Rhizoctonia</taxon>
    </lineage>
</organism>
<dbReference type="InterPro" id="IPR024079">
    <property type="entry name" value="MetalloPept_cat_dom_sf"/>
</dbReference>
<keyword evidence="7" id="KW-0482">Metalloprotease</keyword>
<dbReference type="SMART" id="SM01351">
    <property type="entry name" value="Aspzincin_M35"/>
    <property type="match status" value="1"/>
</dbReference>
<dbReference type="GO" id="GO:0006508">
    <property type="term" value="P:proteolysis"/>
    <property type="evidence" value="ECO:0007669"/>
    <property type="project" value="UniProtKB-KW"/>
</dbReference>
<keyword evidence="3" id="KW-0645">Protease</keyword>
<evidence type="ECO:0000256" key="6">
    <source>
        <dbReference type="ARBA" id="ARBA00022833"/>
    </source>
</evidence>
<gene>
    <name evidence="9" type="ORF">RDB_LOCUS10682</name>
</gene>
<evidence type="ECO:0000256" key="4">
    <source>
        <dbReference type="ARBA" id="ARBA00022723"/>
    </source>
</evidence>
<dbReference type="Gene3D" id="3.40.390.10">
    <property type="entry name" value="Collagenase (Catalytic Domain)"/>
    <property type="match status" value="1"/>
</dbReference>
<dbReference type="EMBL" id="CAJMWW010000030">
    <property type="protein sequence ID" value="CAE6403545.1"/>
    <property type="molecule type" value="Genomic_DNA"/>
</dbReference>
<evidence type="ECO:0000256" key="7">
    <source>
        <dbReference type="ARBA" id="ARBA00023049"/>
    </source>
</evidence>
<dbReference type="SUPFAM" id="SSF55486">
    <property type="entry name" value="Metalloproteases ('zincins'), catalytic domain"/>
    <property type="match status" value="1"/>
</dbReference>
<comment type="similarity">
    <text evidence="2">Belongs to the peptidase M35 family.</text>
</comment>
<dbReference type="Pfam" id="PF14521">
    <property type="entry name" value="Aspzincin_M35"/>
    <property type="match status" value="1"/>
</dbReference>
<protein>
    <recommendedName>
        <fullName evidence="8">Lysine-specific metallo-endopeptidase domain-containing protein</fullName>
    </recommendedName>
</protein>
<evidence type="ECO:0000313" key="10">
    <source>
        <dbReference type="Proteomes" id="UP000663841"/>
    </source>
</evidence>
<dbReference type="Gene3D" id="2.60.40.2970">
    <property type="match status" value="1"/>
</dbReference>
<dbReference type="PANTHER" id="PTHR37016">
    <property type="match status" value="1"/>
</dbReference>
<evidence type="ECO:0000256" key="2">
    <source>
        <dbReference type="ARBA" id="ARBA00010279"/>
    </source>
</evidence>